<keyword evidence="2" id="KW-1133">Transmembrane helix</keyword>
<evidence type="ECO:0000313" key="4">
    <source>
        <dbReference type="Proteomes" id="UP000002548"/>
    </source>
</evidence>
<dbReference type="RefSeq" id="NP_052060.1">
    <property type="nucleotide sequence ID" value="NC_001270.2"/>
</dbReference>
<dbReference type="GeneID" id="1262356"/>
<keyword evidence="2" id="KW-0472">Membrane</keyword>
<keyword evidence="4" id="KW-1185">Reference proteome</keyword>
<proteinExistence type="predicted"/>
<feature type="transmembrane region" description="Helical" evidence="2">
    <location>
        <begin position="6"/>
        <end position="26"/>
    </location>
</feature>
<name>Q9QTH3_9VIRU</name>
<protein>
    <submittedName>
        <fullName evidence="3">ORF 17</fullName>
    </submittedName>
</protein>
<reference evidence="3 4" key="1">
    <citation type="journal article" date="2000" name="Virus Genes">
        <title>Common elements of spiroplasma plectroviruses revealed by nucleotide sequence of SVTS2.</title>
        <authorList>
            <person name="Sha Y."/>
            <person name="Melcher U."/>
            <person name="Davis R.E."/>
            <person name="Fletcher J."/>
        </authorList>
    </citation>
    <scope>NUCLEOTIDE SEQUENCE</scope>
</reference>
<dbReference type="KEGG" id="vg:1262356"/>
<keyword evidence="1" id="KW-0175">Coiled coil</keyword>
<accession>Q9QTH3</accession>
<evidence type="ECO:0000313" key="3">
    <source>
        <dbReference type="EMBL" id="AAF18314.1"/>
    </source>
</evidence>
<evidence type="ECO:0000256" key="2">
    <source>
        <dbReference type="SAM" id="Phobius"/>
    </source>
</evidence>
<sequence length="88" mass="10569">MDIVAMILLVSIIILLYIYVISSMFFDKRKIKKDKLQNEKLELENEKLKLEIKDLKIRRVIINDCFCNNYFNTINVYVINIFNSKYSI</sequence>
<keyword evidence="2" id="KW-0812">Transmembrane</keyword>
<dbReference type="Proteomes" id="UP000002548">
    <property type="component" value="Segment"/>
</dbReference>
<feature type="coiled-coil region" evidence="1">
    <location>
        <begin position="26"/>
        <end position="58"/>
    </location>
</feature>
<dbReference type="EMBL" id="AF133242">
    <property type="protein sequence ID" value="AAF18314.1"/>
    <property type="molecule type" value="Genomic_DNA"/>
</dbReference>
<organism evidence="3 4">
    <name type="scientific">Spiroplasma phage SVTS2</name>
    <dbReference type="NCBI Taxonomy" id="93224"/>
    <lineage>
        <taxon>Viruses</taxon>
        <taxon>Monodnaviria</taxon>
        <taxon>Loebvirae</taxon>
        <taxon>Hofneiviricota</taxon>
        <taxon>Faserviricetes</taxon>
        <taxon>Tubulavirales</taxon>
        <taxon>Plectroviridae</taxon>
        <taxon>Suturavirus</taxon>
        <taxon>Suturavirus SVTS2</taxon>
    </lineage>
</organism>
<evidence type="ECO:0000256" key="1">
    <source>
        <dbReference type="SAM" id="Coils"/>
    </source>
</evidence>